<evidence type="ECO:0000256" key="2">
    <source>
        <dbReference type="SAM" id="SignalP"/>
    </source>
</evidence>
<sequence length="306" mass="32515">MFRTSSHARGSRVVSICAILASSALMLSACGGTNAATNTSESPAAKSQDFDQALHDALPAAYKGKKIKVGAFNDWPPDEFMEDGQLKGWSIDMAAAIFGVLGVDYSIEGTTFESVIPGLATKRYDAGFASFGVTPDRLKSLDFIPQRKEGTAYGSLASAPIKVDSTADLCGHSVAVLTGAWDYQYLLEESKKNCSANPIDLKQFTTQNDAELAVSSKRVEIVAAGSAKLLYSAKQTGTTYVSDLLSNPVYNGIGVTKGNPLGESIRSAIQVLIDNGRYKEVLDKWGVGTQGLLEKAVLVTENNPNP</sequence>
<dbReference type="PANTHER" id="PTHR35936">
    <property type="entry name" value="MEMBRANE-BOUND LYTIC MUREIN TRANSGLYCOSYLASE F"/>
    <property type="match status" value="1"/>
</dbReference>
<dbReference type="SMART" id="SM00062">
    <property type="entry name" value="PBPb"/>
    <property type="match status" value="1"/>
</dbReference>
<protein>
    <submittedName>
        <fullName evidence="4">Polar amino acid transport system substrate-binding protein</fullName>
    </submittedName>
</protein>
<comment type="caution">
    <text evidence="4">The sequence shown here is derived from an EMBL/GenBank/DDBJ whole genome shotgun (WGS) entry which is preliminary data.</text>
</comment>
<feature type="chain" id="PRO_5045796949" evidence="2">
    <location>
        <begin position="36"/>
        <end position="306"/>
    </location>
</feature>
<proteinExistence type="predicted"/>
<feature type="domain" description="Solute-binding protein family 3/N-terminal" evidence="3">
    <location>
        <begin position="66"/>
        <end position="288"/>
    </location>
</feature>
<feature type="signal peptide" evidence="2">
    <location>
        <begin position="1"/>
        <end position="35"/>
    </location>
</feature>
<dbReference type="RefSeq" id="WP_209677544.1">
    <property type="nucleotide sequence ID" value="NZ_JAGIOI010000001.1"/>
</dbReference>
<evidence type="ECO:0000313" key="5">
    <source>
        <dbReference type="Proteomes" id="UP000711614"/>
    </source>
</evidence>
<keyword evidence="5" id="KW-1185">Reference proteome</keyword>
<dbReference type="PANTHER" id="PTHR35936:SF17">
    <property type="entry name" value="ARGININE-BINDING EXTRACELLULAR PROTEIN ARTP"/>
    <property type="match status" value="1"/>
</dbReference>
<evidence type="ECO:0000256" key="1">
    <source>
        <dbReference type="ARBA" id="ARBA00022729"/>
    </source>
</evidence>
<organism evidence="4 5">
    <name type="scientific">Arthrobacter stackebrandtii</name>
    <dbReference type="NCBI Taxonomy" id="272161"/>
    <lineage>
        <taxon>Bacteria</taxon>
        <taxon>Bacillati</taxon>
        <taxon>Actinomycetota</taxon>
        <taxon>Actinomycetes</taxon>
        <taxon>Micrococcales</taxon>
        <taxon>Micrococcaceae</taxon>
        <taxon>Arthrobacter</taxon>
    </lineage>
</organism>
<dbReference type="PROSITE" id="PS51257">
    <property type="entry name" value="PROKAR_LIPOPROTEIN"/>
    <property type="match status" value="1"/>
</dbReference>
<reference evidence="4 5" key="1">
    <citation type="submission" date="2021-03" db="EMBL/GenBank/DDBJ databases">
        <title>Sequencing the genomes of 1000 actinobacteria strains.</title>
        <authorList>
            <person name="Klenk H.-P."/>
        </authorList>
    </citation>
    <scope>NUCLEOTIDE SEQUENCE [LARGE SCALE GENOMIC DNA]</scope>
    <source>
        <strain evidence="4 5">DSM 16005</strain>
    </source>
</reference>
<dbReference type="EMBL" id="JAGIOI010000001">
    <property type="protein sequence ID" value="MBP2412017.1"/>
    <property type="molecule type" value="Genomic_DNA"/>
</dbReference>
<evidence type="ECO:0000259" key="3">
    <source>
        <dbReference type="SMART" id="SM00062"/>
    </source>
</evidence>
<accession>A0ABS4YUC2</accession>
<gene>
    <name evidence="4" type="ORF">JOF48_000816</name>
</gene>
<dbReference type="InterPro" id="IPR001638">
    <property type="entry name" value="Solute-binding_3/MltF_N"/>
</dbReference>
<dbReference type="SUPFAM" id="SSF53850">
    <property type="entry name" value="Periplasmic binding protein-like II"/>
    <property type="match status" value="1"/>
</dbReference>
<dbReference type="Proteomes" id="UP000711614">
    <property type="component" value="Unassembled WGS sequence"/>
</dbReference>
<dbReference type="Pfam" id="PF00497">
    <property type="entry name" value="SBP_bac_3"/>
    <property type="match status" value="1"/>
</dbReference>
<dbReference type="Gene3D" id="3.40.190.10">
    <property type="entry name" value="Periplasmic binding protein-like II"/>
    <property type="match status" value="2"/>
</dbReference>
<name>A0ABS4YUC2_9MICC</name>
<evidence type="ECO:0000313" key="4">
    <source>
        <dbReference type="EMBL" id="MBP2412017.1"/>
    </source>
</evidence>
<keyword evidence="1 2" id="KW-0732">Signal</keyword>